<dbReference type="Pfam" id="PF21196">
    <property type="entry name" value="PcrA_UvrD_tudor"/>
    <property type="match status" value="1"/>
</dbReference>
<dbReference type="Gene3D" id="3.30.65.10">
    <property type="entry name" value="Bacterial Topoisomerase I, domain 1"/>
    <property type="match status" value="1"/>
</dbReference>
<dbReference type="SUPFAM" id="SSF57783">
    <property type="entry name" value="Zinc beta-ribbon"/>
    <property type="match status" value="1"/>
</dbReference>
<organism evidence="2 3">
    <name type="scientific">Paenibacillus radicis</name>
    <name type="common">ex Xue et al. 2023</name>
    <dbReference type="NCBI Taxonomy" id="2972489"/>
    <lineage>
        <taxon>Bacteria</taxon>
        <taxon>Bacillati</taxon>
        <taxon>Bacillota</taxon>
        <taxon>Bacilli</taxon>
        <taxon>Bacillales</taxon>
        <taxon>Paenibacillaceae</taxon>
        <taxon>Paenibacillus</taxon>
    </lineage>
</organism>
<protein>
    <submittedName>
        <fullName evidence="2">PIN domain-containing protein</fullName>
    </submittedName>
</protein>
<dbReference type="Proteomes" id="UP001300012">
    <property type="component" value="Unassembled WGS sequence"/>
</dbReference>
<dbReference type="EMBL" id="JANQBD010000015">
    <property type="protein sequence ID" value="MCR8633478.1"/>
    <property type="molecule type" value="Genomic_DNA"/>
</dbReference>
<comment type="caution">
    <text evidence="2">The sequence shown here is derived from an EMBL/GenBank/DDBJ whole genome shotgun (WGS) entry which is preliminary data.</text>
</comment>
<dbReference type="InterPro" id="IPR041578">
    <property type="entry name" value="PIN_8"/>
</dbReference>
<name>A0ABT1YMG4_9BACL</name>
<keyword evidence="3" id="KW-1185">Reference proteome</keyword>
<accession>A0ABT1YMG4</accession>
<sequence length="426" mass="50470">MKKLFETYYTPDPDEFNQLWNESIIVFDANVLLNLYRYSNKTTETFMDIIKALSNRIWIPHQAALEYQANRVGVIYEQLDAYNRVRQSINKASTDLLTHLETELKSYKRRHPVIEVNSITTRIDIFLKTINEELLDDERNHHDYINDDIVRRFLEDELTGKIGLPYDANVLKSIFEEGEKRFKEKYPPGYKDASDKKEKRRYYRGLVIEDQYGDLLVWKQIMDKAREANKSIIFITDDTKDDWWQREHGKTIGPRYELIDEFAFVTNQKFYMYESYRFIEFAQNFLMQKVDEEAIREVQDLKESNSNLNFEELDLSDFKDYIIHTNDQILEPIKQNFINFEIGERLFHRKWGKGIVINAIGEGENQEIQIAFSEPIGTKRLMSNFAPIERMPKCRCGIKMVLRTGINGYFYGCANYPSGCNETLSH</sequence>
<evidence type="ECO:0000313" key="3">
    <source>
        <dbReference type="Proteomes" id="UP001300012"/>
    </source>
</evidence>
<evidence type="ECO:0000259" key="1">
    <source>
        <dbReference type="Pfam" id="PF18476"/>
    </source>
</evidence>
<gene>
    <name evidence="2" type="ORF">NV381_20040</name>
</gene>
<feature type="domain" description="PIN like" evidence="1">
    <location>
        <begin position="24"/>
        <end position="258"/>
    </location>
</feature>
<dbReference type="Pfam" id="PF18476">
    <property type="entry name" value="PIN_8"/>
    <property type="match status" value="1"/>
</dbReference>
<proteinExistence type="predicted"/>
<dbReference type="RefSeq" id="WP_258215054.1">
    <property type="nucleotide sequence ID" value="NZ_JANQBD010000015.1"/>
</dbReference>
<evidence type="ECO:0000313" key="2">
    <source>
        <dbReference type="EMBL" id="MCR8633478.1"/>
    </source>
</evidence>
<reference evidence="2 3" key="1">
    <citation type="submission" date="2022-08" db="EMBL/GenBank/DDBJ databases">
        <title>Paenibacillus endoradicis sp. nov., Paenibacillus radicibacter sp. nov and Paenibacillus pararadicis sp. nov., three cold-adapted plant growth-promoting bacteria isolated from root of Larix gmelinii in Great Khingan.</title>
        <authorList>
            <person name="Xue H."/>
        </authorList>
    </citation>
    <scope>NUCLEOTIDE SEQUENCE [LARGE SCALE GENOMIC DNA]</scope>
    <source>
        <strain evidence="2 3">N5-1-1-5</strain>
    </source>
</reference>